<comment type="caution">
    <text evidence="6">The sequence shown here is derived from an EMBL/GenBank/DDBJ whole genome shotgun (WGS) entry which is preliminary data.</text>
</comment>
<dbReference type="Gene3D" id="3.90.700.10">
    <property type="entry name" value="Succinate dehydrogenase/fumarate reductase flavoprotein, catalytic domain"/>
    <property type="match status" value="1"/>
</dbReference>
<keyword evidence="2" id="KW-0285">Flavoprotein</keyword>
<dbReference type="GO" id="GO:0016491">
    <property type="term" value="F:oxidoreductase activity"/>
    <property type="evidence" value="ECO:0007669"/>
    <property type="project" value="UniProtKB-KW"/>
</dbReference>
<dbReference type="EMBL" id="JRUQ01000075">
    <property type="protein sequence ID" value="KGT87397.1"/>
    <property type="molecule type" value="Genomic_DNA"/>
</dbReference>
<dbReference type="AlphaFoldDB" id="A0A0A3YKT2"/>
<organism evidence="6 7">
    <name type="scientific">Erwinia typographi</name>
    <dbReference type="NCBI Taxonomy" id="371042"/>
    <lineage>
        <taxon>Bacteria</taxon>
        <taxon>Pseudomonadati</taxon>
        <taxon>Pseudomonadota</taxon>
        <taxon>Gammaproteobacteria</taxon>
        <taxon>Enterobacterales</taxon>
        <taxon>Erwiniaceae</taxon>
        <taxon>Erwinia</taxon>
    </lineage>
</organism>
<dbReference type="InterPro" id="IPR027477">
    <property type="entry name" value="Succ_DH/fumarate_Rdtase_cat_sf"/>
</dbReference>
<evidence type="ECO:0000256" key="2">
    <source>
        <dbReference type="ARBA" id="ARBA00022630"/>
    </source>
</evidence>
<dbReference type="GO" id="GO:0008202">
    <property type="term" value="P:steroid metabolic process"/>
    <property type="evidence" value="ECO:0007669"/>
    <property type="project" value="UniProtKB-ARBA"/>
</dbReference>
<dbReference type="Proteomes" id="UP000030351">
    <property type="component" value="Unassembled WGS sequence"/>
</dbReference>
<dbReference type="PANTHER" id="PTHR43400:SF10">
    <property type="entry name" value="3-OXOSTEROID 1-DEHYDROGENASE"/>
    <property type="match status" value="1"/>
</dbReference>
<evidence type="ECO:0000256" key="4">
    <source>
        <dbReference type="ARBA" id="ARBA00023002"/>
    </source>
</evidence>
<dbReference type="STRING" id="371042.NG99_23470"/>
<keyword evidence="3" id="KW-0274">FAD</keyword>
<reference evidence="6 7" key="1">
    <citation type="submission" date="2014-10" db="EMBL/GenBank/DDBJ databases">
        <title>Genome sequence of Erwinia typographi M043b.</title>
        <authorList>
            <person name="Chan K.-G."/>
            <person name="Tan W.-S."/>
        </authorList>
    </citation>
    <scope>NUCLEOTIDE SEQUENCE [LARGE SCALE GENOMIC DNA]</scope>
    <source>
        <strain evidence="6 7">M043b</strain>
    </source>
</reference>
<gene>
    <name evidence="6" type="ORF">NG99_23470</name>
</gene>
<protein>
    <submittedName>
        <fullName evidence="6">Dehydrogenase</fullName>
    </submittedName>
</protein>
<dbReference type="RefSeq" id="WP_034898407.1">
    <property type="nucleotide sequence ID" value="NZ_JRUQ01000075.1"/>
</dbReference>
<evidence type="ECO:0000313" key="6">
    <source>
        <dbReference type="EMBL" id="KGT87397.1"/>
    </source>
</evidence>
<name>A0A0A3YKT2_9GAMM</name>
<dbReference type="OrthoDB" id="9813348at2"/>
<accession>A0A0A3YKT2</accession>
<dbReference type="eggNOG" id="COG1053">
    <property type="taxonomic scope" value="Bacteria"/>
</dbReference>
<evidence type="ECO:0000256" key="3">
    <source>
        <dbReference type="ARBA" id="ARBA00022827"/>
    </source>
</evidence>
<dbReference type="Pfam" id="PF00890">
    <property type="entry name" value="FAD_binding_2"/>
    <property type="match status" value="1"/>
</dbReference>
<comment type="cofactor">
    <cofactor evidence="1">
        <name>FAD</name>
        <dbReference type="ChEBI" id="CHEBI:57692"/>
    </cofactor>
</comment>
<dbReference type="InterPro" id="IPR050315">
    <property type="entry name" value="FAD-oxidoreductase_2"/>
</dbReference>
<evidence type="ECO:0000259" key="5">
    <source>
        <dbReference type="Pfam" id="PF00890"/>
    </source>
</evidence>
<dbReference type="InterPro" id="IPR003953">
    <property type="entry name" value="FAD-dep_OxRdtase_2_FAD-bd"/>
</dbReference>
<dbReference type="SUPFAM" id="SSF51905">
    <property type="entry name" value="FAD/NAD(P)-binding domain"/>
    <property type="match status" value="1"/>
</dbReference>
<keyword evidence="4" id="KW-0560">Oxidoreductase</keyword>
<feature type="domain" description="FAD-dependent oxidoreductase 2 FAD-binding" evidence="5">
    <location>
        <begin position="13"/>
        <end position="523"/>
    </location>
</feature>
<evidence type="ECO:0000313" key="7">
    <source>
        <dbReference type="Proteomes" id="UP000030351"/>
    </source>
</evidence>
<proteinExistence type="predicted"/>
<dbReference type="InterPro" id="IPR036188">
    <property type="entry name" value="FAD/NAD-bd_sf"/>
</dbReference>
<sequence>MSPLIADETRHCDVLVVGSGGAALSAALRAASAGLSVLVAEKSAWLGGTTAMSGGATWVPANHHASAAGLADSPEEALRYLSASAPDGWSQTEAALWQAFAEGAGEMLQFIERHTPLKFALTSEADPLPDVPGAKSQGRMVAPLPLRSSVIRQKGWKIRPSPLPQLYTYHETIGLDIWHHPLRESLRMAPKLVWRAVTRTRTKGAALIAGLLEGCLRLGCQVETQARVETLLTSSDRQVSGALINQRGRLLRILTSRGVVLACGGFEWDAQRRQRHFPGAMDFIASPTTNSGDGHRMAEAVGAELAHMDQATIGGGIPGRYLGERYGLSVFFQYEPNAILVNRQGQRFVNEFTFNLGEALDEREADGSPKQLPAWLIADASLLSRSPLLRYYAWRTPGWLRRAPTLTALAAQTALPPAALQASVTRFNDFCLRGEDGDFQRHRAQAHGKSDTRLRGGLLPIKRAPYIAIPFNRTFLATKGGPRTDRYGRVQHKDGGTIQGLFCAGVAMANPIGTRAVGAGTTLGPNLTWGYLCGRTLAEGVPETFLPEALSCRD</sequence>
<dbReference type="SUPFAM" id="SSF56425">
    <property type="entry name" value="Succinate dehydrogenase/fumarate reductase flavoprotein, catalytic domain"/>
    <property type="match status" value="1"/>
</dbReference>
<dbReference type="Gene3D" id="3.50.50.60">
    <property type="entry name" value="FAD/NAD(P)-binding domain"/>
    <property type="match status" value="2"/>
</dbReference>
<keyword evidence="7" id="KW-1185">Reference proteome</keyword>
<dbReference type="PANTHER" id="PTHR43400">
    <property type="entry name" value="FUMARATE REDUCTASE"/>
    <property type="match status" value="1"/>
</dbReference>
<evidence type="ECO:0000256" key="1">
    <source>
        <dbReference type="ARBA" id="ARBA00001974"/>
    </source>
</evidence>